<gene>
    <name evidence="3" type="ORF">EDC23_1700</name>
</gene>
<protein>
    <submittedName>
        <fullName evidence="3">Hydroxyacylglutathione hydrolase</fullName>
    </submittedName>
</protein>
<dbReference type="SUPFAM" id="SSF52821">
    <property type="entry name" value="Rhodanese/Cell cycle control phosphatase"/>
    <property type="match status" value="2"/>
</dbReference>
<evidence type="ECO:0000256" key="1">
    <source>
        <dbReference type="ARBA" id="ARBA00022723"/>
    </source>
</evidence>
<feature type="domain" description="Rhodanese" evidence="2">
    <location>
        <begin position="365"/>
        <end position="448"/>
    </location>
</feature>
<dbReference type="OrthoDB" id="9784009at2"/>
<name>A0A4V3H3X9_9GAMM</name>
<dbReference type="SUPFAM" id="SSF56281">
    <property type="entry name" value="Metallo-hydrolase/oxidoreductase"/>
    <property type="match status" value="1"/>
</dbReference>
<dbReference type="InterPro" id="IPR051682">
    <property type="entry name" value="Mito_Persulfide_Diox"/>
</dbReference>
<dbReference type="InterPro" id="IPR044528">
    <property type="entry name" value="POD-like_MBL-fold"/>
</dbReference>
<evidence type="ECO:0000259" key="2">
    <source>
        <dbReference type="PROSITE" id="PS50206"/>
    </source>
</evidence>
<keyword evidence="1" id="KW-0479">Metal-binding</keyword>
<dbReference type="GO" id="GO:0016787">
    <property type="term" value="F:hydrolase activity"/>
    <property type="evidence" value="ECO:0007669"/>
    <property type="project" value="UniProtKB-KW"/>
</dbReference>
<dbReference type="InterPro" id="IPR001763">
    <property type="entry name" value="Rhodanese-like_dom"/>
</dbReference>
<dbReference type="InterPro" id="IPR036866">
    <property type="entry name" value="RibonucZ/Hydroxyglut_hydro"/>
</dbReference>
<dbReference type="Pfam" id="PF00581">
    <property type="entry name" value="Rhodanese"/>
    <property type="match status" value="2"/>
</dbReference>
<dbReference type="PROSITE" id="PS50206">
    <property type="entry name" value="RHODANESE_3"/>
    <property type="match status" value="2"/>
</dbReference>
<dbReference type="EMBL" id="SOQX01000004">
    <property type="protein sequence ID" value="TDY00955.1"/>
    <property type="molecule type" value="Genomic_DNA"/>
</dbReference>
<dbReference type="CDD" id="cd00158">
    <property type="entry name" value="RHOD"/>
    <property type="match status" value="2"/>
</dbReference>
<dbReference type="SMART" id="SM00450">
    <property type="entry name" value="RHOD"/>
    <property type="match status" value="2"/>
</dbReference>
<evidence type="ECO:0000313" key="3">
    <source>
        <dbReference type="EMBL" id="TDY00955.1"/>
    </source>
</evidence>
<keyword evidence="3" id="KW-0378">Hydrolase</keyword>
<dbReference type="InterPro" id="IPR001279">
    <property type="entry name" value="Metallo-B-lactamas"/>
</dbReference>
<sequence>MFLEKIKSPGLAHLSYVIGAGGQAAVIDPRRDIEVYEEIAAANNARISCIFETHRNEDLVSGAGLLAERTGATVYHGPNAAGEVRYAETARDGQEVQLGDLRLKVLETPGHTDDSISIAVYDNASGKEAVAVFTGDALFIGDVGRTDFYPERAEEVAGLLYDSLQRILALGDQAIMLPAHGAGSVCGSGMADREFSTLGHERLNNPRLQITGRDEFIKVKVAEHHYQPPYFRLMEALNLSGTDPMDPNPAALGVEDIKSLGEQVLRVDVRSAEAYASAHLPDSLCVPEEMIPAFAGWLIKPEQRLVLIAENAEHAWQAARHLGRIGFDRVEGYLAGIMDWVTAGEPFASVDFVDTATVEQRLNKPSVDWQLLDVRGLEEVETQRMPEAIHVYVGELPDKLKELDSNKAWTVMCGSGQRAAIAASVLERGGYNNVDVYLGSMTAWQQQKHAA</sequence>
<dbReference type="AlphaFoldDB" id="A0A4V3H3X9"/>
<dbReference type="GO" id="GO:0070813">
    <property type="term" value="P:hydrogen sulfide metabolic process"/>
    <property type="evidence" value="ECO:0007669"/>
    <property type="project" value="TreeGrafter"/>
</dbReference>
<reference evidence="3 4" key="1">
    <citation type="submission" date="2019-03" db="EMBL/GenBank/DDBJ databases">
        <title>Genomic Encyclopedia of Type Strains, Phase IV (KMG-IV): sequencing the most valuable type-strain genomes for metagenomic binning, comparative biology and taxonomic classification.</title>
        <authorList>
            <person name="Goeker M."/>
        </authorList>
    </citation>
    <scope>NUCLEOTIDE SEQUENCE [LARGE SCALE GENOMIC DNA]</scope>
    <source>
        <strain evidence="3 4">DSM 16326</strain>
    </source>
</reference>
<dbReference type="Pfam" id="PF00753">
    <property type="entry name" value="Lactamase_B"/>
    <property type="match status" value="1"/>
</dbReference>
<dbReference type="GO" id="GO:0046872">
    <property type="term" value="F:metal ion binding"/>
    <property type="evidence" value="ECO:0007669"/>
    <property type="project" value="UniProtKB-KW"/>
</dbReference>
<dbReference type="GO" id="GO:0006749">
    <property type="term" value="P:glutathione metabolic process"/>
    <property type="evidence" value="ECO:0007669"/>
    <property type="project" value="InterPro"/>
</dbReference>
<dbReference type="Gene3D" id="3.40.250.10">
    <property type="entry name" value="Rhodanese-like domain"/>
    <property type="match status" value="2"/>
</dbReference>
<proteinExistence type="predicted"/>
<organism evidence="3 4">
    <name type="scientific">Thiohalophilus thiocyanatoxydans</name>
    <dbReference type="NCBI Taxonomy" id="381308"/>
    <lineage>
        <taxon>Bacteria</taxon>
        <taxon>Pseudomonadati</taxon>
        <taxon>Pseudomonadota</taxon>
        <taxon>Gammaproteobacteria</taxon>
        <taxon>Thiohalomonadales</taxon>
        <taxon>Thiohalophilaceae</taxon>
        <taxon>Thiohalophilus</taxon>
    </lineage>
</organism>
<dbReference type="RefSeq" id="WP_134083440.1">
    <property type="nucleotide sequence ID" value="NZ_SOQX01000004.1"/>
</dbReference>
<dbReference type="Gene3D" id="3.60.15.10">
    <property type="entry name" value="Ribonuclease Z/Hydroxyacylglutathione hydrolase-like"/>
    <property type="match status" value="1"/>
</dbReference>
<feature type="domain" description="Rhodanese" evidence="2">
    <location>
        <begin position="260"/>
        <end position="349"/>
    </location>
</feature>
<accession>A0A4V3H3X9</accession>
<keyword evidence="4" id="KW-1185">Reference proteome</keyword>
<dbReference type="SMART" id="SM00849">
    <property type="entry name" value="Lactamase_B"/>
    <property type="match status" value="1"/>
</dbReference>
<dbReference type="InterPro" id="IPR036873">
    <property type="entry name" value="Rhodanese-like_dom_sf"/>
</dbReference>
<dbReference type="CDD" id="cd07724">
    <property type="entry name" value="POD-like_MBL-fold"/>
    <property type="match status" value="1"/>
</dbReference>
<dbReference type="PANTHER" id="PTHR43084:SF1">
    <property type="entry name" value="PERSULFIDE DIOXYGENASE ETHE1, MITOCHONDRIAL"/>
    <property type="match status" value="1"/>
</dbReference>
<evidence type="ECO:0000313" key="4">
    <source>
        <dbReference type="Proteomes" id="UP000294914"/>
    </source>
</evidence>
<dbReference type="GO" id="GO:0050313">
    <property type="term" value="F:sulfur dioxygenase activity"/>
    <property type="evidence" value="ECO:0007669"/>
    <property type="project" value="InterPro"/>
</dbReference>
<dbReference type="PANTHER" id="PTHR43084">
    <property type="entry name" value="PERSULFIDE DIOXYGENASE ETHE1"/>
    <property type="match status" value="1"/>
</dbReference>
<comment type="caution">
    <text evidence="3">The sequence shown here is derived from an EMBL/GenBank/DDBJ whole genome shotgun (WGS) entry which is preliminary data.</text>
</comment>
<dbReference type="Proteomes" id="UP000294914">
    <property type="component" value="Unassembled WGS sequence"/>
</dbReference>